<keyword evidence="9" id="KW-1185">Reference proteome</keyword>
<sequence length="159" mass="17631">MVHAAGLGLSMYILWLLLSGHYVALLLSLGAISCAFIVWIMHRMDTIDHESFPLHMTPRGLGYFPWLVWEIVKSNWSVAKIILSPGLPISPTMVTVKATQRTDVGRVTYANSITLTPGTLSVHMEGDEIVVHGITRDGAESLKDGDMDRRVSRLEGFVR</sequence>
<dbReference type="Proteomes" id="UP000219621">
    <property type="component" value="Unassembled WGS sequence"/>
</dbReference>
<evidence type="ECO:0000256" key="2">
    <source>
        <dbReference type="ARBA" id="ARBA00006228"/>
    </source>
</evidence>
<gene>
    <name evidence="8" type="ORF">SAMN05421508_10643</name>
</gene>
<keyword evidence="5 7" id="KW-1133">Transmembrane helix</keyword>
<dbReference type="PANTHER" id="PTHR34584">
    <property type="entry name" value="NA(+)/H(+) ANTIPORTER SUBUNIT E1"/>
    <property type="match status" value="1"/>
</dbReference>
<dbReference type="RefSeq" id="WP_217992053.1">
    <property type="nucleotide sequence ID" value="NZ_OCNJ01000006.1"/>
</dbReference>
<comment type="similarity">
    <text evidence="2">Belongs to the CPA3 antiporters (TC 2.A.63) subunit E family.</text>
</comment>
<evidence type="ECO:0000256" key="1">
    <source>
        <dbReference type="ARBA" id="ARBA00004651"/>
    </source>
</evidence>
<dbReference type="Pfam" id="PF01899">
    <property type="entry name" value="MNHE"/>
    <property type="match status" value="1"/>
</dbReference>
<keyword evidence="3" id="KW-1003">Cell membrane</keyword>
<name>A0A286GNP5_9PROT</name>
<keyword evidence="6 7" id="KW-0472">Membrane</keyword>
<keyword evidence="4 7" id="KW-0812">Transmembrane</keyword>
<reference evidence="8 9" key="1">
    <citation type="submission" date="2017-09" db="EMBL/GenBank/DDBJ databases">
        <authorList>
            <person name="Ehlers B."/>
            <person name="Leendertz F.H."/>
        </authorList>
    </citation>
    <scope>NUCLEOTIDE SEQUENCE [LARGE SCALE GENOMIC DNA]</scope>
    <source>
        <strain evidence="8 9">USBA 140</strain>
    </source>
</reference>
<dbReference type="AlphaFoldDB" id="A0A286GNP5"/>
<dbReference type="EMBL" id="OCNJ01000006">
    <property type="protein sequence ID" value="SOD96689.1"/>
    <property type="molecule type" value="Genomic_DNA"/>
</dbReference>
<evidence type="ECO:0000256" key="7">
    <source>
        <dbReference type="SAM" id="Phobius"/>
    </source>
</evidence>
<evidence type="ECO:0000313" key="8">
    <source>
        <dbReference type="EMBL" id="SOD96689.1"/>
    </source>
</evidence>
<dbReference type="PANTHER" id="PTHR34584:SF1">
    <property type="entry name" value="NA(+)_H(+) ANTIPORTER SUBUNIT E1"/>
    <property type="match status" value="1"/>
</dbReference>
<feature type="transmembrane region" description="Helical" evidence="7">
    <location>
        <begin position="12"/>
        <end position="40"/>
    </location>
</feature>
<comment type="subcellular location">
    <subcellularLocation>
        <location evidence="1">Cell membrane</location>
        <topology evidence="1">Multi-pass membrane protein</topology>
    </subcellularLocation>
</comment>
<evidence type="ECO:0000256" key="6">
    <source>
        <dbReference type="ARBA" id="ARBA00023136"/>
    </source>
</evidence>
<accession>A0A286GNP5</accession>
<evidence type="ECO:0000256" key="5">
    <source>
        <dbReference type="ARBA" id="ARBA00022989"/>
    </source>
</evidence>
<protein>
    <submittedName>
        <fullName evidence="8">Multisubunit sodium/proton antiporter, MrpE subunit</fullName>
    </submittedName>
</protein>
<dbReference type="InterPro" id="IPR002758">
    <property type="entry name" value="Cation_antiport_E"/>
</dbReference>
<evidence type="ECO:0000256" key="4">
    <source>
        <dbReference type="ARBA" id="ARBA00022692"/>
    </source>
</evidence>
<evidence type="ECO:0000256" key="3">
    <source>
        <dbReference type="ARBA" id="ARBA00022475"/>
    </source>
</evidence>
<evidence type="ECO:0000313" key="9">
    <source>
        <dbReference type="Proteomes" id="UP000219621"/>
    </source>
</evidence>
<dbReference type="GO" id="GO:0008324">
    <property type="term" value="F:monoatomic cation transmembrane transporter activity"/>
    <property type="evidence" value="ECO:0007669"/>
    <property type="project" value="InterPro"/>
</dbReference>
<proteinExistence type="inferred from homology"/>
<dbReference type="PIRSF" id="PIRSF019239">
    <property type="entry name" value="MrpE"/>
    <property type="match status" value="1"/>
</dbReference>
<dbReference type="GO" id="GO:0005886">
    <property type="term" value="C:plasma membrane"/>
    <property type="evidence" value="ECO:0007669"/>
    <property type="project" value="UniProtKB-SubCell"/>
</dbReference>
<organism evidence="8 9">
    <name type="scientific">Caenispirillum bisanense</name>
    <dbReference type="NCBI Taxonomy" id="414052"/>
    <lineage>
        <taxon>Bacteria</taxon>
        <taxon>Pseudomonadati</taxon>
        <taxon>Pseudomonadota</taxon>
        <taxon>Alphaproteobacteria</taxon>
        <taxon>Rhodospirillales</taxon>
        <taxon>Novispirillaceae</taxon>
        <taxon>Caenispirillum</taxon>
    </lineage>
</organism>